<dbReference type="Pfam" id="PF13692">
    <property type="entry name" value="Glyco_trans_1_4"/>
    <property type="match status" value="1"/>
</dbReference>
<reference evidence="1" key="2">
    <citation type="submission" date="2021-08" db="EMBL/GenBank/DDBJ databases">
        <authorList>
            <person name="Tani A."/>
            <person name="Ola A."/>
            <person name="Ogura Y."/>
            <person name="Katsura K."/>
            <person name="Hayashi T."/>
        </authorList>
    </citation>
    <scope>NUCLEOTIDE SEQUENCE</scope>
    <source>
        <strain evidence="1">JCM 32048</strain>
    </source>
</reference>
<dbReference type="InterPro" id="IPR050194">
    <property type="entry name" value="Glycosyltransferase_grp1"/>
</dbReference>
<dbReference type="PANTHER" id="PTHR45947:SF15">
    <property type="entry name" value="TEICHURONIC ACID BIOSYNTHESIS GLYCOSYLTRANSFERASE TUAC-RELATED"/>
    <property type="match status" value="1"/>
</dbReference>
<dbReference type="AlphaFoldDB" id="A0AA37HDX1"/>
<dbReference type="Gene3D" id="3.40.50.2000">
    <property type="entry name" value="Glycogen Phosphorylase B"/>
    <property type="match status" value="2"/>
</dbReference>
<accession>A0AA37HDX1</accession>
<keyword evidence="2" id="KW-1185">Reference proteome</keyword>
<dbReference type="CDD" id="cd03801">
    <property type="entry name" value="GT4_PimA-like"/>
    <property type="match status" value="1"/>
</dbReference>
<dbReference type="SUPFAM" id="SSF53756">
    <property type="entry name" value="UDP-Glycosyltransferase/glycogen phosphorylase"/>
    <property type="match status" value="1"/>
</dbReference>
<evidence type="ECO:0000313" key="2">
    <source>
        <dbReference type="Proteomes" id="UP001055286"/>
    </source>
</evidence>
<evidence type="ECO:0000313" key="1">
    <source>
        <dbReference type="EMBL" id="GJD63943.1"/>
    </source>
</evidence>
<name>A0AA37HDX1_9HYPH</name>
<comment type="caution">
    <text evidence="1">The sequence shown here is derived from an EMBL/GenBank/DDBJ whole genome shotgun (WGS) entry which is preliminary data.</text>
</comment>
<dbReference type="Proteomes" id="UP001055286">
    <property type="component" value="Unassembled WGS sequence"/>
</dbReference>
<gene>
    <name evidence="1" type="primary">mshA_9</name>
    <name evidence="1" type="ORF">MPEAHAMD_4117</name>
</gene>
<dbReference type="PANTHER" id="PTHR45947">
    <property type="entry name" value="SULFOQUINOVOSYL TRANSFERASE SQD2"/>
    <property type="match status" value="1"/>
</dbReference>
<sequence length="437" mass="46418">MTTGPMKTGSMTTGSMTVAYLVNTAPVTSSTFIRREMAALEAQGVTVRRFALRRWHQPLVDPGDVADQARTHYILSGNLRGLALAALRQAVIGPAAFARGAWLAARLGRSAGGAVRHAAYFLEAVYFLRALRREGIAHTHVHFSSNAAAVALIARTMGGPSYSFTAHGPDEFLTAAEDGLALKLSGAAFAVAISDFCRGQLLRFGGAQHRDRIAVARCGLDLEDFVPSERPAGESRTLICVGRLCPQKGQVYLPAAVAALRATEAPFRLVLIGDGESRPAIEAEIARHGVGDLIELRGWRSSAEVRTAIAESRALVLPSFAEGLPIVLLEALALERPVVTTTVAGIPELVDDRCGRIVPPGDAAALTGALRDILRADDATLAAMGRVGRARVARHHDLTTLATTLRGLFAAAIAREGKAEVRMKRAVMGREAAEMES</sequence>
<protein>
    <submittedName>
        <fullName evidence="1">D-inositol-3-phosphate glycosyltransferase</fullName>
    </submittedName>
</protein>
<proteinExistence type="predicted"/>
<reference evidence="1" key="1">
    <citation type="journal article" date="2016" name="Front. Microbiol.">
        <title>Genome Sequence of the Piezophilic, Mesophilic Sulfate-Reducing Bacterium Desulfovibrio indicus J2T.</title>
        <authorList>
            <person name="Cao J."/>
            <person name="Maignien L."/>
            <person name="Shao Z."/>
            <person name="Alain K."/>
            <person name="Jebbar M."/>
        </authorList>
    </citation>
    <scope>NUCLEOTIDE SEQUENCE</scope>
    <source>
        <strain evidence="1">JCM 32048</strain>
    </source>
</reference>
<dbReference type="GO" id="GO:0016757">
    <property type="term" value="F:glycosyltransferase activity"/>
    <property type="evidence" value="ECO:0007669"/>
    <property type="project" value="TreeGrafter"/>
</dbReference>
<organism evidence="1 2">
    <name type="scientific">Methylobacterium frigidaeris</name>
    <dbReference type="NCBI Taxonomy" id="2038277"/>
    <lineage>
        <taxon>Bacteria</taxon>
        <taxon>Pseudomonadati</taxon>
        <taxon>Pseudomonadota</taxon>
        <taxon>Alphaproteobacteria</taxon>
        <taxon>Hyphomicrobiales</taxon>
        <taxon>Methylobacteriaceae</taxon>
        <taxon>Methylobacterium</taxon>
    </lineage>
</organism>
<dbReference type="EMBL" id="BPQJ01000020">
    <property type="protein sequence ID" value="GJD63943.1"/>
    <property type="molecule type" value="Genomic_DNA"/>
</dbReference>